<organism evidence="2 3">
    <name type="scientific">Cylindrobasidium torrendii FP15055 ss-10</name>
    <dbReference type="NCBI Taxonomy" id="1314674"/>
    <lineage>
        <taxon>Eukaryota</taxon>
        <taxon>Fungi</taxon>
        <taxon>Dikarya</taxon>
        <taxon>Basidiomycota</taxon>
        <taxon>Agaricomycotina</taxon>
        <taxon>Agaricomycetes</taxon>
        <taxon>Agaricomycetidae</taxon>
        <taxon>Agaricales</taxon>
        <taxon>Marasmiineae</taxon>
        <taxon>Physalacriaceae</taxon>
        <taxon>Cylindrobasidium</taxon>
    </lineage>
</organism>
<feature type="region of interest" description="Disordered" evidence="1">
    <location>
        <begin position="1"/>
        <end position="50"/>
    </location>
</feature>
<accession>A0A0D7AXT5</accession>
<feature type="compositionally biased region" description="Low complexity" evidence="1">
    <location>
        <begin position="119"/>
        <end position="129"/>
    </location>
</feature>
<dbReference type="Proteomes" id="UP000054007">
    <property type="component" value="Unassembled WGS sequence"/>
</dbReference>
<sequence length="206" mass="22326">MPSLRRSTSTPNAVRASPYPSVPSCQRAASRQQTGSAHARHGPGSQTSGRRVLADIDWWLVQDGQSTADADPEAPANDVSDTPVIPDLSAYTDAEISSISTTVLAPSTPSRRRRRREPLTPSLSTPSEDPVSDSEDEDSGSGIADRRRRIRTTGPPPSPSPRRRRRLLIRSSTVPQFPLARLDPEAATPYADFTISPHSSFTFIAD</sequence>
<proteinExistence type="predicted"/>
<feature type="compositionally biased region" description="Polar residues" evidence="1">
    <location>
        <begin position="23"/>
        <end position="36"/>
    </location>
</feature>
<gene>
    <name evidence="2" type="ORF">CYLTODRAFT_494205</name>
</gene>
<keyword evidence="3" id="KW-1185">Reference proteome</keyword>
<feature type="compositionally biased region" description="Acidic residues" evidence="1">
    <location>
        <begin position="130"/>
        <end position="139"/>
    </location>
</feature>
<feature type="compositionally biased region" description="Polar residues" evidence="1">
    <location>
        <begin position="1"/>
        <end position="12"/>
    </location>
</feature>
<dbReference type="OrthoDB" id="3236040at2759"/>
<feature type="region of interest" description="Disordered" evidence="1">
    <location>
        <begin position="63"/>
        <end position="180"/>
    </location>
</feature>
<feature type="compositionally biased region" description="Polar residues" evidence="1">
    <location>
        <begin position="95"/>
        <end position="105"/>
    </location>
</feature>
<reference evidence="2 3" key="1">
    <citation type="journal article" date="2015" name="Fungal Genet. Biol.">
        <title>Evolution of novel wood decay mechanisms in Agaricales revealed by the genome sequences of Fistulina hepatica and Cylindrobasidium torrendii.</title>
        <authorList>
            <person name="Floudas D."/>
            <person name="Held B.W."/>
            <person name="Riley R."/>
            <person name="Nagy L.G."/>
            <person name="Koehler G."/>
            <person name="Ransdell A.S."/>
            <person name="Younus H."/>
            <person name="Chow J."/>
            <person name="Chiniquy J."/>
            <person name="Lipzen A."/>
            <person name="Tritt A."/>
            <person name="Sun H."/>
            <person name="Haridas S."/>
            <person name="LaButti K."/>
            <person name="Ohm R.A."/>
            <person name="Kues U."/>
            <person name="Blanchette R.A."/>
            <person name="Grigoriev I.V."/>
            <person name="Minto R.E."/>
            <person name="Hibbett D.S."/>
        </authorList>
    </citation>
    <scope>NUCLEOTIDE SEQUENCE [LARGE SCALE GENOMIC DNA]</scope>
    <source>
        <strain evidence="2 3">FP15055 ss-10</strain>
    </source>
</reference>
<evidence type="ECO:0000313" key="2">
    <source>
        <dbReference type="EMBL" id="KIY63052.1"/>
    </source>
</evidence>
<dbReference type="AlphaFoldDB" id="A0A0D7AXT5"/>
<evidence type="ECO:0000256" key="1">
    <source>
        <dbReference type="SAM" id="MobiDB-lite"/>
    </source>
</evidence>
<protein>
    <submittedName>
        <fullName evidence="2">Uncharacterized protein</fullName>
    </submittedName>
</protein>
<evidence type="ECO:0000313" key="3">
    <source>
        <dbReference type="Proteomes" id="UP000054007"/>
    </source>
</evidence>
<dbReference type="EMBL" id="KN880725">
    <property type="protein sequence ID" value="KIY63052.1"/>
    <property type="molecule type" value="Genomic_DNA"/>
</dbReference>
<dbReference type="STRING" id="1314674.A0A0D7AXT5"/>
<name>A0A0D7AXT5_9AGAR</name>